<comment type="caution">
    <text evidence="2">The sequence shown here is derived from an EMBL/GenBank/DDBJ whole genome shotgun (WGS) entry which is preliminary data.</text>
</comment>
<reference evidence="2" key="1">
    <citation type="submission" date="2021-05" db="EMBL/GenBank/DDBJ databases">
        <title>Energy efficiency and biological interactions define the core microbiome of deep oligotrophic groundwater.</title>
        <authorList>
            <person name="Mehrshad M."/>
            <person name="Lopez-Fernandez M."/>
            <person name="Bell E."/>
            <person name="Bernier-Latmani R."/>
            <person name="Bertilsson S."/>
            <person name="Dopson M."/>
        </authorList>
    </citation>
    <scope>NUCLEOTIDE SEQUENCE</scope>
    <source>
        <strain evidence="2">Modern_marine.mb.64</strain>
    </source>
</reference>
<dbReference type="Proteomes" id="UP000777784">
    <property type="component" value="Unassembled WGS sequence"/>
</dbReference>
<sequence length="206" mass="23613">MIDQPKSLGDKKYKDALIARINDPHVRKLNAFVETIRRRERCGKRVPYFDPADGGVDAECLFLLEAPGPKAVKSGFVSRNNPDETAKNWFLLNAEAGIDRSRTVNWNIVPWYIGDGPRIRPAKPADIDEGWRWLNRLLKTPDLLPRLRIVVLVGRKAQRVAERIRQLRPDLILMPCPHPSPVFVNRRRENRGMVLEALREVAEKLG</sequence>
<dbReference type="InterPro" id="IPR036895">
    <property type="entry name" value="Uracil-DNA_glycosylase-like_sf"/>
</dbReference>
<dbReference type="InterPro" id="IPR005122">
    <property type="entry name" value="Uracil-DNA_glycosylase-like"/>
</dbReference>
<evidence type="ECO:0000313" key="3">
    <source>
        <dbReference type="Proteomes" id="UP000777784"/>
    </source>
</evidence>
<evidence type="ECO:0000259" key="1">
    <source>
        <dbReference type="Pfam" id="PF03167"/>
    </source>
</evidence>
<gene>
    <name evidence="2" type="ORF">KJ970_13765</name>
</gene>
<feature type="domain" description="Uracil-DNA glycosylase-like" evidence="1">
    <location>
        <begin position="56"/>
        <end position="200"/>
    </location>
</feature>
<dbReference type="SUPFAM" id="SSF52141">
    <property type="entry name" value="Uracil-DNA glycosylase-like"/>
    <property type="match status" value="1"/>
</dbReference>
<accession>A0A948RYL1</accession>
<name>A0A948RYL1_UNCEI</name>
<dbReference type="Pfam" id="PF03167">
    <property type="entry name" value="UDG"/>
    <property type="match status" value="1"/>
</dbReference>
<proteinExistence type="predicted"/>
<dbReference type="AlphaFoldDB" id="A0A948RYL1"/>
<evidence type="ECO:0000313" key="2">
    <source>
        <dbReference type="EMBL" id="MBU2691982.1"/>
    </source>
</evidence>
<dbReference type="CDD" id="cd10035">
    <property type="entry name" value="UDG_like"/>
    <property type="match status" value="1"/>
</dbReference>
<dbReference type="Gene3D" id="3.40.470.10">
    <property type="entry name" value="Uracil-DNA glycosylase-like domain"/>
    <property type="match status" value="1"/>
</dbReference>
<organism evidence="2 3">
    <name type="scientific">Eiseniibacteriota bacterium</name>
    <dbReference type="NCBI Taxonomy" id="2212470"/>
    <lineage>
        <taxon>Bacteria</taxon>
        <taxon>Candidatus Eiseniibacteriota</taxon>
    </lineage>
</organism>
<dbReference type="EMBL" id="JAHJDP010000079">
    <property type="protein sequence ID" value="MBU2691982.1"/>
    <property type="molecule type" value="Genomic_DNA"/>
</dbReference>
<protein>
    <submittedName>
        <fullName evidence="2">Uracil-DNA glycosylase</fullName>
    </submittedName>
</protein>